<gene>
    <name evidence="1" type="ORF">K8V47_06520</name>
</gene>
<organism evidence="1 2">
    <name type="scientific">Candidatus Amulumruptor caecigallinarius</name>
    <dbReference type="NCBI Taxonomy" id="2109911"/>
    <lineage>
        <taxon>Bacteria</taxon>
        <taxon>Pseudomonadati</taxon>
        <taxon>Bacteroidota</taxon>
        <taxon>Bacteroidia</taxon>
        <taxon>Bacteroidales</taxon>
        <taxon>Muribaculaceae</taxon>
        <taxon>Candidatus Amulumruptor</taxon>
    </lineage>
</organism>
<protein>
    <submittedName>
        <fullName evidence="1">Uncharacterized protein</fullName>
    </submittedName>
</protein>
<comment type="caution">
    <text evidence="1">The sequence shown here is derived from an EMBL/GenBank/DDBJ whole genome shotgun (WGS) entry which is preliminary data.</text>
</comment>
<name>A0A4Q0UB32_9BACT</name>
<reference evidence="1" key="1">
    <citation type="journal article" date="2021" name="PeerJ">
        <title>Extensive microbial diversity within the chicken gut microbiome revealed by metagenomics and culture.</title>
        <authorList>
            <person name="Gilroy R."/>
            <person name="Ravi A."/>
            <person name="Getino M."/>
            <person name="Pursley I."/>
            <person name="Horton D.L."/>
            <person name="Alikhan N.F."/>
            <person name="Baker D."/>
            <person name="Gharbi K."/>
            <person name="Hall N."/>
            <person name="Watson M."/>
            <person name="Adriaenssens E.M."/>
            <person name="Foster-Nyarko E."/>
            <person name="Jarju S."/>
            <person name="Secka A."/>
            <person name="Antonio M."/>
            <person name="Oren A."/>
            <person name="Chaudhuri R.R."/>
            <person name="La Ragione R."/>
            <person name="Hildebrand F."/>
            <person name="Pallen M.J."/>
        </authorList>
    </citation>
    <scope>NUCLEOTIDE SEQUENCE</scope>
    <source>
        <strain evidence="1">4100</strain>
    </source>
</reference>
<dbReference type="EMBL" id="DYXT01000034">
    <property type="protein sequence ID" value="HJE39393.1"/>
    <property type="molecule type" value="Genomic_DNA"/>
</dbReference>
<reference evidence="1" key="2">
    <citation type="submission" date="2021-09" db="EMBL/GenBank/DDBJ databases">
        <authorList>
            <person name="Gilroy R."/>
        </authorList>
    </citation>
    <scope>NUCLEOTIDE SEQUENCE</scope>
    <source>
        <strain evidence="1">4100</strain>
    </source>
</reference>
<evidence type="ECO:0000313" key="1">
    <source>
        <dbReference type="EMBL" id="HJE39393.1"/>
    </source>
</evidence>
<proteinExistence type="predicted"/>
<evidence type="ECO:0000313" key="2">
    <source>
        <dbReference type="Proteomes" id="UP000711407"/>
    </source>
</evidence>
<sequence>MNNATKFRMLCIVLLWVALCYLLVTSGPFTLKTMFVIIASGIVVFVPLYKKHIRGKNNTDEKHDKGNGRA</sequence>
<dbReference type="AlphaFoldDB" id="A0A4Q0UB32"/>
<accession>A0A4Q0UB32</accession>
<dbReference type="Proteomes" id="UP000711407">
    <property type="component" value="Unassembled WGS sequence"/>
</dbReference>